<evidence type="ECO:0000313" key="2">
    <source>
        <dbReference type="EMBL" id="MDD9205348.1"/>
    </source>
</evidence>
<protein>
    <recommendedName>
        <fullName evidence="4">Peptidase C39 domain-containing protein</fullName>
    </recommendedName>
</protein>
<feature type="region of interest" description="Disordered" evidence="1">
    <location>
        <begin position="26"/>
        <end position="45"/>
    </location>
</feature>
<evidence type="ECO:0008006" key="4">
    <source>
        <dbReference type="Google" id="ProtNLM"/>
    </source>
</evidence>
<comment type="caution">
    <text evidence="2">The sequence shown here is derived from an EMBL/GenBank/DDBJ whole genome shotgun (WGS) entry which is preliminary data.</text>
</comment>
<accession>A0ABT5TUH9</accession>
<sequence length="130" mass="13286">MTARDRRGWRGLSASVLAAAIARPVRSPHPVRPSGDRALRGGSGLDAWAGPRPALVGGVPARQADPTACGAAVLLVLAAGGDDRVEQWVGAGRTGGRPSPPEVPPGVAPTTAAGRLSAAQRRVHQRARSR</sequence>
<proteinExistence type="predicted"/>
<dbReference type="EMBL" id="JARACI010000437">
    <property type="protein sequence ID" value="MDD9205348.1"/>
    <property type="molecule type" value="Genomic_DNA"/>
</dbReference>
<feature type="region of interest" description="Disordered" evidence="1">
    <location>
        <begin position="89"/>
        <end position="130"/>
    </location>
</feature>
<keyword evidence="3" id="KW-1185">Reference proteome</keyword>
<evidence type="ECO:0000256" key="1">
    <source>
        <dbReference type="SAM" id="MobiDB-lite"/>
    </source>
</evidence>
<feature type="non-terminal residue" evidence="2">
    <location>
        <position position="130"/>
    </location>
</feature>
<organism evidence="2 3">
    <name type="scientific">Georgenia halotolerans</name>
    <dbReference type="NCBI Taxonomy" id="3028317"/>
    <lineage>
        <taxon>Bacteria</taxon>
        <taxon>Bacillati</taxon>
        <taxon>Actinomycetota</taxon>
        <taxon>Actinomycetes</taxon>
        <taxon>Micrococcales</taxon>
        <taxon>Bogoriellaceae</taxon>
        <taxon>Georgenia</taxon>
    </lineage>
</organism>
<dbReference type="Proteomes" id="UP001165561">
    <property type="component" value="Unassembled WGS sequence"/>
</dbReference>
<evidence type="ECO:0000313" key="3">
    <source>
        <dbReference type="Proteomes" id="UP001165561"/>
    </source>
</evidence>
<feature type="compositionally biased region" description="Basic residues" evidence="1">
    <location>
        <begin position="121"/>
        <end position="130"/>
    </location>
</feature>
<gene>
    <name evidence="2" type="ORF">PU560_02565</name>
</gene>
<reference evidence="2" key="1">
    <citation type="submission" date="2023-02" db="EMBL/GenBank/DDBJ databases">
        <title>Georgenia sp.10Sc9-8, isolated from a soil sample collected from the Taklamakan desert.</title>
        <authorList>
            <person name="Liu S."/>
        </authorList>
    </citation>
    <scope>NUCLEOTIDE SEQUENCE</scope>
    <source>
        <strain evidence="2">10Sc9-8</strain>
    </source>
</reference>
<name>A0ABT5TUH9_9MICO</name>
<feature type="compositionally biased region" description="Pro residues" evidence="1">
    <location>
        <begin position="98"/>
        <end position="107"/>
    </location>
</feature>